<dbReference type="PANTHER" id="PTHR31521">
    <property type="entry name" value="EXPRESSED PROTEIN"/>
    <property type="match status" value="1"/>
</dbReference>
<feature type="region of interest" description="Disordered" evidence="1">
    <location>
        <begin position="1"/>
        <end position="24"/>
    </location>
</feature>
<dbReference type="InterPro" id="IPR057906">
    <property type="entry name" value="Nal1"/>
</dbReference>
<dbReference type="AlphaFoldDB" id="A0AAD6K566"/>
<comment type="caution">
    <text evidence="3">The sequence shown here is derived from an EMBL/GenBank/DDBJ whole genome shotgun (WGS) entry which is preliminary data.</text>
</comment>
<proteinExistence type="predicted"/>
<reference evidence="3 4" key="1">
    <citation type="journal article" date="2023" name="Int. J. Mol. Sci.">
        <title>De Novo Assembly and Annotation of 11 Diverse Shrub Willow (Salix) Genomes Reveals Novel Gene Organization in Sex-Linked Regions.</title>
        <authorList>
            <person name="Hyden B."/>
            <person name="Feng K."/>
            <person name="Yates T.B."/>
            <person name="Jawdy S."/>
            <person name="Cereghino C."/>
            <person name="Smart L.B."/>
            <person name="Muchero W."/>
        </authorList>
    </citation>
    <scope>NUCLEOTIDE SEQUENCE [LARGE SCALE GENOMIC DNA]</scope>
    <source>
        <tissue evidence="3">Shoot tip</tissue>
    </source>
</reference>
<evidence type="ECO:0000313" key="3">
    <source>
        <dbReference type="EMBL" id="KAJ6417143.1"/>
    </source>
</evidence>
<dbReference type="InterPro" id="IPR057905">
    <property type="entry name" value="Nal1_N"/>
</dbReference>
<dbReference type="PANTHER" id="PTHR31521:SF2">
    <property type="entry name" value="EXPRESSED PROTEIN"/>
    <property type="match status" value="1"/>
</dbReference>
<dbReference type="EMBL" id="JAPFFJ010000011">
    <property type="protein sequence ID" value="KAJ6417143.1"/>
    <property type="molecule type" value="Genomic_DNA"/>
</dbReference>
<name>A0AAD6K566_9ROSI</name>
<organism evidence="3 4">
    <name type="scientific">Salix udensis</name>
    <dbReference type="NCBI Taxonomy" id="889485"/>
    <lineage>
        <taxon>Eukaryota</taxon>
        <taxon>Viridiplantae</taxon>
        <taxon>Streptophyta</taxon>
        <taxon>Embryophyta</taxon>
        <taxon>Tracheophyta</taxon>
        <taxon>Spermatophyta</taxon>
        <taxon>Magnoliopsida</taxon>
        <taxon>eudicotyledons</taxon>
        <taxon>Gunneridae</taxon>
        <taxon>Pentapetalae</taxon>
        <taxon>rosids</taxon>
        <taxon>fabids</taxon>
        <taxon>Malpighiales</taxon>
        <taxon>Salicaceae</taxon>
        <taxon>Saliceae</taxon>
        <taxon>Salix</taxon>
    </lineage>
</organism>
<evidence type="ECO:0000256" key="1">
    <source>
        <dbReference type="SAM" id="MobiDB-lite"/>
    </source>
</evidence>
<evidence type="ECO:0000313" key="4">
    <source>
        <dbReference type="Proteomes" id="UP001162972"/>
    </source>
</evidence>
<dbReference type="Pfam" id="PF25608">
    <property type="entry name" value="NAL1_N"/>
    <property type="match status" value="1"/>
</dbReference>
<dbReference type="Proteomes" id="UP001162972">
    <property type="component" value="Chromosome 11"/>
</dbReference>
<gene>
    <name evidence="3" type="ORF">OIU84_002946</name>
</gene>
<sequence>MERNRLGLRIHHSGSSQSEESALDLERNHCNRLPGSTEDRANYFGNLQKGLLPETLGRSPTGQQATTLLELMTIRAFHSKILRRFSLGTAIGFRIQRGILTDIPAILVFVARKAHRQLQFDLFSCIISFFKGMV</sequence>
<protein>
    <recommendedName>
        <fullName evidence="2">Nal1 N-terminal domain-containing protein</fullName>
    </recommendedName>
</protein>
<keyword evidence="4" id="KW-1185">Reference proteome</keyword>
<feature type="domain" description="Nal1 N-terminal" evidence="2">
    <location>
        <begin position="63"/>
        <end position="118"/>
    </location>
</feature>
<feature type="compositionally biased region" description="Basic residues" evidence="1">
    <location>
        <begin position="1"/>
        <end position="12"/>
    </location>
</feature>
<accession>A0AAD6K566</accession>
<evidence type="ECO:0000259" key="2">
    <source>
        <dbReference type="Pfam" id="PF25608"/>
    </source>
</evidence>